<dbReference type="InterPro" id="IPR010982">
    <property type="entry name" value="Lambda_DNA-bd_dom_sf"/>
</dbReference>
<keyword evidence="3" id="KW-1185">Reference proteome</keyword>
<evidence type="ECO:0000313" key="2">
    <source>
        <dbReference type="EMBL" id="RMA77449.1"/>
    </source>
</evidence>
<evidence type="ECO:0000259" key="1">
    <source>
        <dbReference type="PROSITE" id="PS50943"/>
    </source>
</evidence>
<dbReference type="PROSITE" id="PS50943">
    <property type="entry name" value="HTH_CROC1"/>
    <property type="match status" value="1"/>
</dbReference>
<evidence type="ECO:0000313" key="3">
    <source>
        <dbReference type="Proteomes" id="UP000267246"/>
    </source>
</evidence>
<reference evidence="2 3" key="1">
    <citation type="submission" date="2018-10" db="EMBL/GenBank/DDBJ databases">
        <title>Genomic Encyclopedia of Archaeal and Bacterial Type Strains, Phase II (KMG-II): from individual species to whole genera.</title>
        <authorList>
            <person name="Goeker M."/>
        </authorList>
    </citation>
    <scope>NUCLEOTIDE SEQUENCE [LARGE SCALE GENOMIC DNA]</scope>
    <source>
        <strain evidence="2 3">ATCC 29870</strain>
    </source>
</reference>
<proteinExistence type="predicted"/>
<dbReference type="Pfam" id="PF01381">
    <property type="entry name" value="HTH_3"/>
    <property type="match status" value="1"/>
</dbReference>
<dbReference type="EMBL" id="REFI01000011">
    <property type="protein sequence ID" value="RMA77449.1"/>
    <property type="molecule type" value="Genomic_DNA"/>
</dbReference>
<dbReference type="GO" id="GO:0003677">
    <property type="term" value="F:DNA binding"/>
    <property type="evidence" value="ECO:0007669"/>
    <property type="project" value="InterPro"/>
</dbReference>
<dbReference type="InterPro" id="IPR001387">
    <property type="entry name" value="Cro/C1-type_HTH"/>
</dbReference>
<dbReference type="AlphaFoldDB" id="A0A3M0A1Y8"/>
<gene>
    <name evidence="2" type="ORF">JN00_0559</name>
</gene>
<organism evidence="2 3">
    <name type="scientific">Metamycoplasma subdolum</name>
    <dbReference type="NCBI Taxonomy" id="92407"/>
    <lineage>
        <taxon>Bacteria</taxon>
        <taxon>Bacillati</taxon>
        <taxon>Mycoplasmatota</taxon>
        <taxon>Mycoplasmoidales</taxon>
        <taxon>Metamycoplasmataceae</taxon>
        <taxon>Metamycoplasma</taxon>
    </lineage>
</organism>
<protein>
    <submittedName>
        <fullName evidence="2">Helix-turn-helix protein</fullName>
    </submittedName>
</protein>
<dbReference type="CDD" id="cd00093">
    <property type="entry name" value="HTH_XRE"/>
    <property type="match status" value="1"/>
</dbReference>
<dbReference type="Proteomes" id="UP000267246">
    <property type="component" value="Unassembled WGS sequence"/>
</dbReference>
<dbReference type="Gene3D" id="1.10.260.40">
    <property type="entry name" value="lambda repressor-like DNA-binding domains"/>
    <property type="match status" value="1"/>
</dbReference>
<comment type="caution">
    <text evidence="2">The sequence shown here is derived from an EMBL/GenBank/DDBJ whole genome shotgun (WGS) entry which is preliminary data.</text>
</comment>
<name>A0A3M0A1Y8_9BACT</name>
<feature type="domain" description="HTH cro/C1-type" evidence="1">
    <location>
        <begin position="26"/>
        <end position="81"/>
    </location>
</feature>
<dbReference type="SUPFAM" id="SSF47413">
    <property type="entry name" value="lambda repressor-like DNA-binding domains"/>
    <property type="match status" value="1"/>
</dbReference>
<accession>A0A3M0A1Y8</accession>
<dbReference type="RefSeq" id="WP_277870190.1">
    <property type="nucleotide sequence ID" value="NZ_CP137846.1"/>
</dbReference>
<dbReference type="SMART" id="SM00530">
    <property type="entry name" value="HTH_XRE"/>
    <property type="match status" value="1"/>
</dbReference>
<sequence>MANIIDEKLPDVEKVENRNDTFADKLKFYLEKYEMTQKELALRLGLSVKHINSILNDEVIDVSVSVLEGLEYAFRLETGILTKLYYTYSNLRSVRNNPNIEEQMKSFGLNFIIDHPELAVGFGAKITPDMENHIKLMKLKKFYGVTELPDYRQYLEEHILAETKKYHNKANSYIWIRFCELSVHYDKENLGVFRTGLFEAVLKKVLNMMTSTFDFHKKIQNIKKYLMHKGIILVTKPFIEGSSIRAITLKKGGKRYVFLSDMYHSESYIFFSLLHELIHCFHNNLTEEEIDQKVIDVYRDWEKENPTNYRAIYDAINAYETHRKVVEKDPNIDTSYIWSVLQERYEYVRFEDKELESILKDTEVLK</sequence>